<protein>
    <submittedName>
        <fullName evidence="4">Uncharacterized protein</fullName>
    </submittedName>
</protein>
<dbReference type="InterPro" id="IPR021765">
    <property type="entry name" value="UstYa-like"/>
</dbReference>
<comment type="similarity">
    <text evidence="3">Belongs to the ustYa family.</text>
</comment>
<dbReference type="Proteomes" id="UP000015241">
    <property type="component" value="Unassembled WGS sequence"/>
</dbReference>
<dbReference type="eggNOG" id="ENOG502SVIZ">
    <property type="taxonomic scope" value="Eukaryota"/>
</dbReference>
<dbReference type="GO" id="GO:0016491">
    <property type="term" value="F:oxidoreductase activity"/>
    <property type="evidence" value="ECO:0007669"/>
    <property type="project" value="UniProtKB-KW"/>
</dbReference>
<dbReference type="PANTHER" id="PTHR33365">
    <property type="entry name" value="YALI0B05434P"/>
    <property type="match status" value="1"/>
</dbReference>
<accession>S8E2Z5</accession>
<dbReference type="Pfam" id="PF11807">
    <property type="entry name" value="UstYa"/>
    <property type="match status" value="1"/>
</dbReference>
<evidence type="ECO:0000256" key="2">
    <source>
        <dbReference type="ARBA" id="ARBA00023002"/>
    </source>
</evidence>
<sequence>MWVQETSVHYQFDTEEGAAEYAKLTPPGGHTVFLHDDHSGLDSEPEVYTVALFHQLKCLDIIRGQITNPSHNPTRPLVQHCMNYLRQMLLCYPNLRLEPAIDPTGTAVRGYQASCRDWTTLYDEAEANHLAYKSRYNLNHSVNLTNGSQM</sequence>
<dbReference type="HOGENOM" id="CLU_042941_8_3_1"/>
<evidence type="ECO:0000256" key="1">
    <source>
        <dbReference type="ARBA" id="ARBA00004685"/>
    </source>
</evidence>
<evidence type="ECO:0000256" key="3">
    <source>
        <dbReference type="ARBA" id="ARBA00035112"/>
    </source>
</evidence>
<dbReference type="OrthoDB" id="3687641at2759"/>
<dbReference type="PANTHER" id="PTHR33365:SF11">
    <property type="entry name" value="TAT PATHWAY SIGNAL SEQUENCE"/>
    <property type="match status" value="1"/>
</dbReference>
<dbReference type="GO" id="GO:0043386">
    <property type="term" value="P:mycotoxin biosynthetic process"/>
    <property type="evidence" value="ECO:0007669"/>
    <property type="project" value="InterPro"/>
</dbReference>
<dbReference type="STRING" id="743788.S8E2Z5"/>
<evidence type="ECO:0000313" key="5">
    <source>
        <dbReference type="Proteomes" id="UP000015241"/>
    </source>
</evidence>
<evidence type="ECO:0000313" key="4">
    <source>
        <dbReference type="EMBL" id="EPS97743.1"/>
    </source>
</evidence>
<gene>
    <name evidence="4" type="ORF">FOMPIDRAFT_38131</name>
</gene>
<dbReference type="AlphaFoldDB" id="S8E2Z5"/>
<keyword evidence="5" id="KW-1185">Reference proteome</keyword>
<name>S8E2Z5_FOMSC</name>
<proteinExistence type="inferred from homology"/>
<keyword evidence="2" id="KW-0560">Oxidoreductase</keyword>
<organism evidence="4 5">
    <name type="scientific">Fomitopsis schrenkii</name>
    <name type="common">Brown rot fungus</name>
    <dbReference type="NCBI Taxonomy" id="2126942"/>
    <lineage>
        <taxon>Eukaryota</taxon>
        <taxon>Fungi</taxon>
        <taxon>Dikarya</taxon>
        <taxon>Basidiomycota</taxon>
        <taxon>Agaricomycotina</taxon>
        <taxon>Agaricomycetes</taxon>
        <taxon>Polyporales</taxon>
        <taxon>Fomitopsis</taxon>
    </lineage>
</organism>
<dbReference type="InParanoid" id="S8E2Z5"/>
<reference evidence="4 5" key="1">
    <citation type="journal article" date="2012" name="Science">
        <title>The Paleozoic origin of enzymatic lignin decomposition reconstructed from 31 fungal genomes.</title>
        <authorList>
            <person name="Floudas D."/>
            <person name="Binder M."/>
            <person name="Riley R."/>
            <person name="Barry K."/>
            <person name="Blanchette R.A."/>
            <person name="Henrissat B."/>
            <person name="Martinez A.T."/>
            <person name="Otillar R."/>
            <person name="Spatafora J.W."/>
            <person name="Yadav J.S."/>
            <person name="Aerts A."/>
            <person name="Benoit I."/>
            <person name="Boyd A."/>
            <person name="Carlson A."/>
            <person name="Copeland A."/>
            <person name="Coutinho P.M."/>
            <person name="de Vries R.P."/>
            <person name="Ferreira P."/>
            <person name="Findley K."/>
            <person name="Foster B."/>
            <person name="Gaskell J."/>
            <person name="Glotzer D."/>
            <person name="Gorecki P."/>
            <person name="Heitman J."/>
            <person name="Hesse C."/>
            <person name="Hori C."/>
            <person name="Igarashi K."/>
            <person name="Jurgens J.A."/>
            <person name="Kallen N."/>
            <person name="Kersten P."/>
            <person name="Kohler A."/>
            <person name="Kuees U."/>
            <person name="Kumar T.K.A."/>
            <person name="Kuo A."/>
            <person name="LaButti K."/>
            <person name="Larrondo L.F."/>
            <person name="Lindquist E."/>
            <person name="Ling A."/>
            <person name="Lombard V."/>
            <person name="Lucas S."/>
            <person name="Lundell T."/>
            <person name="Martin R."/>
            <person name="McLaughlin D.J."/>
            <person name="Morgenstern I."/>
            <person name="Morin E."/>
            <person name="Murat C."/>
            <person name="Nagy L.G."/>
            <person name="Nolan M."/>
            <person name="Ohm R.A."/>
            <person name="Patyshakuliyeva A."/>
            <person name="Rokas A."/>
            <person name="Ruiz-Duenas F.J."/>
            <person name="Sabat G."/>
            <person name="Salamov A."/>
            <person name="Samejima M."/>
            <person name="Schmutz J."/>
            <person name="Slot J.C."/>
            <person name="St John F."/>
            <person name="Stenlid J."/>
            <person name="Sun H."/>
            <person name="Sun S."/>
            <person name="Syed K."/>
            <person name="Tsang A."/>
            <person name="Wiebenga A."/>
            <person name="Young D."/>
            <person name="Pisabarro A."/>
            <person name="Eastwood D.C."/>
            <person name="Martin F."/>
            <person name="Cullen D."/>
            <person name="Grigoriev I.V."/>
            <person name="Hibbett D.S."/>
        </authorList>
    </citation>
    <scope>NUCLEOTIDE SEQUENCE</scope>
    <source>
        <strain evidence="5">FP-58527</strain>
    </source>
</reference>
<dbReference type="EMBL" id="KE504173">
    <property type="protein sequence ID" value="EPS97743.1"/>
    <property type="molecule type" value="Genomic_DNA"/>
</dbReference>
<comment type="pathway">
    <text evidence="1">Mycotoxin biosynthesis.</text>
</comment>